<proteinExistence type="predicted"/>
<dbReference type="Proteomes" id="UP000245119">
    <property type="component" value="Linkage Group LG8"/>
</dbReference>
<reference evidence="2 3" key="1">
    <citation type="submission" date="2018-04" db="EMBL/GenBank/DDBJ databases">
        <title>The genome of golden apple snail Pomacea canaliculata provides insight into stress tolerance and invasive adaptation.</title>
        <authorList>
            <person name="Liu C."/>
            <person name="Liu B."/>
            <person name="Ren Y."/>
            <person name="Zhang Y."/>
            <person name="Wang H."/>
            <person name="Li S."/>
            <person name="Jiang F."/>
            <person name="Yin L."/>
            <person name="Zhang G."/>
            <person name="Qian W."/>
            <person name="Fan W."/>
        </authorList>
    </citation>
    <scope>NUCLEOTIDE SEQUENCE [LARGE SCALE GENOMIC DNA]</scope>
    <source>
        <strain evidence="2">SZHN2017</strain>
        <tissue evidence="2">Muscle</tissue>
    </source>
</reference>
<protein>
    <submittedName>
        <fullName evidence="2">Uncharacterized protein</fullName>
    </submittedName>
</protein>
<accession>A0A2T7NZZ6</accession>
<evidence type="ECO:0000313" key="3">
    <source>
        <dbReference type="Proteomes" id="UP000245119"/>
    </source>
</evidence>
<name>A0A2T7NZZ6_POMCA</name>
<gene>
    <name evidence="2" type="ORF">C0Q70_14417</name>
</gene>
<evidence type="ECO:0000256" key="1">
    <source>
        <dbReference type="SAM" id="MobiDB-lite"/>
    </source>
</evidence>
<comment type="caution">
    <text evidence="2">The sequence shown here is derived from an EMBL/GenBank/DDBJ whole genome shotgun (WGS) entry which is preliminary data.</text>
</comment>
<keyword evidence="3" id="KW-1185">Reference proteome</keyword>
<feature type="region of interest" description="Disordered" evidence="1">
    <location>
        <begin position="1"/>
        <end position="22"/>
    </location>
</feature>
<organism evidence="2 3">
    <name type="scientific">Pomacea canaliculata</name>
    <name type="common">Golden apple snail</name>
    <dbReference type="NCBI Taxonomy" id="400727"/>
    <lineage>
        <taxon>Eukaryota</taxon>
        <taxon>Metazoa</taxon>
        <taxon>Spiralia</taxon>
        <taxon>Lophotrochozoa</taxon>
        <taxon>Mollusca</taxon>
        <taxon>Gastropoda</taxon>
        <taxon>Caenogastropoda</taxon>
        <taxon>Architaenioglossa</taxon>
        <taxon>Ampullarioidea</taxon>
        <taxon>Ampullariidae</taxon>
        <taxon>Pomacea</taxon>
    </lineage>
</organism>
<dbReference type="EMBL" id="PZQS01000008">
    <property type="protein sequence ID" value="PVD26739.1"/>
    <property type="molecule type" value="Genomic_DNA"/>
</dbReference>
<evidence type="ECO:0000313" key="2">
    <source>
        <dbReference type="EMBL" id="PVD26739.1"/>
    </source>
</evidence>
<dbReference type="AlphaFoldDB" id="A0A2T7NZZ6"/>
<sequence length="229" mass="23999">MSINRLPSENKASLLPSPTTRQVQRSEALDVTRIVTRVVTVQRPTLTWHLPCVTTDSLPVTCQETHTFAVQENDRAAAGAFGVVHDVGGQLGDLGCSHVVSPVKVQTPRSVLSNGPVAVRSFSTCRPTYRDKISKSRGAVAGHVTCALGGQITSVTAADVTNSYIEDTSVTVAGAVTNGLQLTGMTAGTLKGTLTATGKDSTIVKVPAADPVSDMTSLPGLRRSVRHAR</sequence>